<feature type="transmembrane region" description="Helical" evidence="1">
    <location>
        <begin position="21"/>
        <end position="40"/>
    </location>
</feature>
<name>A0AAE3YRY1_9ACTN</name>
<evidence type="ECO:0000313" key="3">
    <source>
        <dbReference type="Proteomes" id="UP001183643"/>
    </source>
</evidence>
<protein>
    <submittedName>
        <fullName evidence="2">Uncharacterized protein</fullName>
    </submittedName>
</protein>
<keyword evidence="1" id="KW-0812">Transmembrane</keyword>
<keyword evidence="1" id="KW-1133">Transmembrane helix</keyword>
<gene>
    <name evidence="2" type="ORF">J2S41_004032</name>
</gene>
<comment type="caution">
    <text evidence="2">The sequence shown here is derived from an EMBL/GenBank/DDBJ whole genome shotgun (WGS) entry which is preliminary data.</text>
</comment>
<evidence type="ECO:0000256" key="1">
    <source>
        <dbReference type="SAM" id="Phobius"/>
    </source>
</evidence>
<keyword evidence="1" id="KW-0472">Membrane</keyword>
<proteinExistence type="predicted"/>
<organism evidence="2 3">
    <name type="scientific">Catenuloplanes atrovinosus</name>
    <dbReference type="NCBI Taxonomy" id="137266"/>
    <lineage>
        <taxon>Bacteria</taxon>
        <taxon>Bacillati</taxon>
        <taxon>Actinomycetota</taxon>
        <taxon>Actinomycetes</taxon>
        <taxon>Micromonosporales</taxon>
        <taxon>Micromonosporaceae</taxon>
        <taxon>Catenuloplanes</taxon>
    </lineage>
</organism>
<dbReference type="AlphaFoldDB" id="A0AAE3YRY1"/>
<feature type="transmembrane region" description="Helical" evidence="1">
    <location>
        <begin position="102"/>
        <end position="122"/>
    </location>
</feature>
<accession>A0AAE3YRY1</accession>
<sequence length="140" mass="15599">MGEWGAEVSVPEVSQPSLRGLRWFSGAAVFATLLVPLKFLTQLPYNGVPNPDEEWFAEEIILGVGVEVVLYLFPSLIILGYLATKVSRSGRDREFHKRCRLLLLPVTLVGCSITVNPIFLVVEFVGQLALTSWAIWLAKR</sequence>
<dbReference type="EMBL" id="JAVDYB010000001">
    <property type="protein sequence ID" value="MDR7277254.1"/>
    <property type="molecule type" value="Genomic_DNA"/>
</dbReference>
<dbReference type="RefSeq" id="WP_310369448.1">
    <property type="nucleotide sequence ID" value="NZ_JAVDYB010000001.1"/>
</dbReference>
<dbReference type="Proteomes" id="UP001183643">
    <property type="component" value="Unassembled WGS sequence"/>
</dbReference>
<reference evidence="2" key="1">
    <citation type="submission" date="2023-07" db="EMBL/GenBank/DDBJ databases">
        <title>Sequencing the genomes of 1000 actinobacteria strains.</title>
        <authorList>
            <person name="Klenk H.-P."/>
        </authorList>
    </citation>
    <scope>NUCLEOTIDE SEQUENCE</scope>
    <source>
        <strain evidence="2">DSM 44707</strain>
    </source>
</reference>
<keyword evidence="3" id="KW-1185">Reference proteome</keyword>
<evidence type="ECO:0000313" key="2">
    <source>
        <dbReference type="EMBL" id="MDR7277254.1"/>
    </source>
</evidence>
<feature type="transmembrane region" description="Helical" evidence="1">
    <location>
        <begin position="60"/>
        <end position="82"/>
    </location>
</feature>